<protein>
    <submittedName>
        <fullName evidence="1">Uncharacterized protein</fullName>
    </submittedName>
</protein>
<organism evidence="1">
    <name type="scientific">Tanacetum cinerariifolium</name>
    <name type="common">Dalmatian daisy</name>
    <name type="synonym">Chrysanthemum cinerariifolium</name>
    <dbReference type="NCBI Taxonomy" id="118510"/>
    <lineage>
        <taxon>Eukaryota</taxon>
        <taxon>Viridiplantae</taxon>
        <taxon>Streptophyta</taxon>
        <taxon>Embryophyta</taxon>
        <taxon>Tracheophyta</taxon>
        <taxon>Spermatophyta</taxon>
        <taxon>Magnoliopsida</taxon>
        <taxon>eudicotyledons</taxon>
        <taxon>Gunneridae</taxon>
        <taxon>Pentapetalae</taxon>
        <taxon>asterids</taxon>
        <taxon>campanulids</taxon>
        <taxon>Asterales</taxon>
        <taxon>Asteraceae</taxon>
        <taxon>Asteroideae</taxon>
        <taxon>Anthemideae</taxon>
        <taxon>Anthemidinae</taxon>
        <taxon>Tanacetum</taxon>
    </lineage>
</organism>
<reference evidence="1" key="1">
    <citation type="journal article" date="2019" name="Sci. Rep.">
        <title>Draft genome of Tanacetum cinerariifolium, the natural source of mosquito coil.</title>
        <authorList>
            <person name="Yamashiro T."/>
            <person name="Shiraishi A."/>
            <person name="Satake H."/>
            <person name="Nakayama K."/>
        </authorList>
    </citation>
    <scope>NUCLEOTIDE SEQUENCE</scope>
</reference>
<gene>
    <name evidence="1" type="ORF">Tci_364248</name>
</gene>
<comment type="caution">
    <text evidence="1">The sequence shown here is derived from an EMBL/GenBank/DDBJ whole genome shotgun (WGS) entry which is preliminary data.</text>
</comment>
<accession>A0A699HDA5</accession>
<dbReference type="AlphaFoldDB" id="A0A699HDA5"/>
<dbReference type="EMBL" id="BKCJ010139230">
    <property type="protein sequence ID" value="GEX92273.1"/>
    <property type="molecule type" value="Genomic_DNA"/>
</dbReference>
<evidence type="ECO:0000313" key="1">
    <source>
        <dbReference type="EMBL" id="GEX92273.1"/>
    </source>
</evidence>
<proteinExistence type="predicted"/>
<sequence>MQKVKDDKETVELKQLMEVIPDKDKVAIDDIPLAVKSLGIVDWKIYKEGKKSFYQIIRADGKSQMYMFFSQMLKRIEMKDVEDLYKLVKAREDISPYSTYTYNDAGKEASG</sequence>
<name>A0A699HDA5_TANCI</name>